<name>A0A1A9AUC5_PLESH</name>
<dbReference type="Gene3D" id="1.10.287.130">
    <property type="match status" value="1"/>
</dbReference>
<evidence type="ECO:0000256" key="6">
    <source>
        <dbReference type="ARBA" id="ARBA00022553"/>
    </source>
</evidence>
<dbReference type="Pfam" id="PF02518">
    <property type="entry name" value="HATPase_c"/>
    <property type="match status" value="1"/>
</dbReference>
<dbReference type="PROSITE" id="PS50885">
    <property type="entry name" value="HAMP"/>
    <property type="match status" value="1"/>
</dbReference>
<keyword evidence="9" id="KW-0547">Nucleotide-binding</keyword>
<evidence type="ECO:0000256" key="15">
    <source>
        <dbReference type="ARBA" id="ARBA00041011"/>
    </source>
</evidence>
<evidence type="ECO:0000313" key="17">
    <source>
        <dbReference type="Proteomes" id="UP000664658"/>
    </source>
</evidence>
<keyword evidence="10 16" id="KW-0418">Kinase</keyword>
<evidence type="ECO:0000256" key="10">
    <source>
        <dbReference type="ARBA" id="ARBA00022777"/>
    </source>
</evidence>
<dbReference type="SMART" id="SM00387">
    <property type="entry name" value="HATPase_c"/>
    <property type="match status" value="1"/>
</dbReference>
<dbReference type="InterPro" id="IPR036890">
    <property type="entry name" value="HATPase_C_sf"/>
</dbReference>
<protein>
    <recommendedName>
        <fullName evidence="15">Sensor histidine kinase EnvZ</fullName>
        <ecNumber evidence="3">2.7.13.3</ecNumber>
    </recommendedName>
</protein>
<evidence type="ECO:0000256" key="3">
    <source>
        <dbReference type="ARBA" id="ARBA00012438"/>
    </source>
</evidence>
<evidence type="ECO:0000256" key="12">
    <source>
        <dbReference type="ARBA" id="ARBA00022989"/>
    </source>
</evidence>
<dbReference type="InterPro" id="IPR003661">
    <property type="entry name" value="HisK_dim/P_dom"/>
</dbReference>
<evidence type="ECO:0000256" key="14">
    <source>
        <dbReference type="ARBA" id="ARBA00023136"/>
    </source>
</evidence>
<dbReference type="SMART" id="SM00304">
    <property type="entry name" value="HAMP"/>
    <property type="match status" value="1"/>
</dbReference>
<dbReference type="SUPFAM" id="SSF47384">
    <property type="entry name" value="Homodimeric domain of signal transducing histidine kinase"/>
    <property type="match status" value="1"/>
</dbReference>
<dbReference type="CDD" id="cd06225">
    <property type="entry name" value="HAMP"/>
    <property type="match status" value="1"/>
</dbReference>
<dbReference type="Proteomes" id="UP000664658">
    <property type="component" value="Unassembled WGS sequence"/>
</dbReference>
<keyword evidence="12" id="KW-1133">Transmembrane helix</keyword>
<evidence type="ECO:0000256" key="5">
    <source>
        <dbReference type="ARBA" id="ARBA00022519"/>
    </source>
</evidence>
<dbReference type="EC" id="2.7.13.3" evidence="3"/>
<keyword evidence="14" id="KW-0472">Membrane</keyword>
<comment type="subcellular location">
    <subcellularLocation>
        <location evidence="2">Cell inner membrane</location>
        <topology evidence="2">Multi-pass membrane protein</topology>
    </subcellularLocation>
</comment>
<reference evidence="16" key="1">
    <citation type="submission" date="2021-03" db="EMBL/GenBank/DDBJ databases">
        <title>Plesiomonas shigelloides zfcc0051, isolated from zebrafish feces.</title>
        <authorList>
            <person name="Vanderhoek Z."/>
            <person name="Gaulke C."/>
        </authorList>
    </citation>
    <scope>NUCLEOTIDE SEQUENCE</scope>
    <source>
        <strain evidence="16">Zfcc0051</strain>
    </source>
</reference>
<dbReference type="InterPro" id="IPR036097">
    <property type="entry name" value="HisK_dim/P_sf"/>
</dbReference>
<dbReference type="KEGG" id="pshi:SAMEA2665130_0192"/>
<dbReference type="RefSeq" id="WP_010862806.1">
    <property type="nucleotide sequence ID" value="NZ_CP027852.1"/>
</dbReference>
<dbReference type="AlphaFoldDB" id="A0A1A9AUC5"/>
<dbReference type="CDD" id="cd00082">
    <property type="entry name" value="HisKA"/>
    <property type="match status" value="1"/>
</dbReference>
<keyword evidence="4" id="KW-1003">Cell membrane</keyword>
<dbReference type="InterPro" id="IPR050980">
    <property type="entry name" value="2C_sensor_his_kinase"/>
</dbReference>
<keyword evidence="8" id="KW-0812">Transmembrane</keyword>
<keyword evidence="7 16" id="KW-0808">Transferase</keyword>
<evidence type="ECO:0000256" key="1">
    <source>
        <dbReference type="ARBA" id="ARBA00000085"/>
    </source>
</evidence>
<dbReference type="SUPFAM" id="SSF55874">
    <property type="entry name" value="ATPase domain of HSP90 chaperone/DNA topoisomerase II/histidine kinase"/>
    <property type="match status" value="1"/>
</dbReference>
<keyword evidence="6" id="KW-0597">Phosphoprotein</keyword>
<dbReference type="SMART" id="SM00388">
    <property type="entry name" value="HisKA"/>
    <property type="match status" value="1"/>
</dbReference>
<dbReference type="FunFam" id="1.10.287.130:FF:000006">
    <property type="entry name" value="Osmolarity two-component histidine kinase EnvZ"/>
    <property type="match status" value="1"/>
</dbReference>
<dbReference type="PRINTS" id="PR00344">
    <property type="entry name" value="BCTRLSENSOR"/>
</dbReference>
<dbReference type="InterPro" id="IPR005467">
    <property type="entry name" value="His_kinase_dom"/>
</dbReference>
<evidence type="ECO:0000256" key="9">
    <source>
        <dbReference type="ARBA" id="ARBA00022741"/>
    </source>
</evidence>
<evidence type="ECO:0000256" key="13">
    <source>
        <dbReference type="ARBA" id="ARBA00023012"/>
    </source>
</evidence>
<comment type="caution">
    <text evidence="16">The sequence shown here is derived from an EMBL/GenBank/DDBJ whole genome shotgun (WGS) entry which is preliminary data.</text>
</comment>
<dbReference type="PANTHER" id="PTHR44936:SF5">
    <property type="entry name" value="SENSOR HISTIDINE KINASE ENVZ"/>
    <property type="match status" value="1"/>
</dbReference>
<dbReference type="PANTHER" id="PTHR44936">
    <property type="entry name" value="SENSOR PROTEIN CREC"/>
    <property type="match status" value="1"/>
</dbReference>
<evidence type="ECO:0000256" key="4">
    <source>
        <dbReference type="ARBA" id="ARBA00022475"/>
    </source>
</evidence>
<dbReference type="PROSITE" id="PS50109">
    <property type="entry name" value="HIS_KIN"/>
    <property type="match status" value="1"/>
</dbReference>
<keyword evidence="11" id="KW-0067">ATP-binding</keyword>
<dbReference type="InterPro" id="IPR003660">
    <property type="entry name" value="HAMP_dom"/>
</dbReference>
<evidence type="ECO:0000313" key="16">
    <source>
        <dbReference type="EMBL" id="MBO1107288.1"/>
    </source>
</evidence>
<dbReference type="EMBL" id="JAFNAA010000003">
    <property type="protein sequence ID" value="MBO1107288.1"/>
    <property type="molecule type" value="Genomic_DNA"/>
</dbReference>
<dbReference type="NCBIfam" id="NF007004">
    <property type="entry name" value="PRK09467.1"/>
    <property type="match status" value="1"/>
</dbReference>
<evidence type="ECO:0000256" key="2">
    <source>
        <dbReference type="ARBA" id="ARBA00004429"/>
    </source>
</evidence>
<dbReference type="Pfam" id="PF00672">
    <property type="entry name" value="HAMP"/>
    <property type="match status" value="1"/>
</dbReference>
<comment type="catalytic activity">
    <reaction evidence="1">
        <text>ATP + protein L-histidine = ADP + protein N-phospho-L-histidine.</text>
        <dbReference type="EC" id="2.7.13.3"/>
    </reaction>
</comment>
<keyword evidence="13" id="KW-0902">Two-component regulatory system</keyword>
<dbReference type="GO" id="GO:0005886">
    <property type="term" value="C:plasma membrane"/>
    <property type="evidence" value="ECO:0007669"/>
    <property type="project" value="UniProtKB-SubCell"/>
</dbReference>
<sequence>MFRLLPRSTFARTLLMMVVLLLICMLTTYMAVMNFAIRPTVSQFNRMVAYEIKLAAKIDKQASPHVRQILRNELAADLDIQLYTEQEAMKMGLANAGHYPFLDREFSRLFNKQVDVRLETGSEFFVLWLHDPTDADSDLWSRIPLIELRQEAFAPLFRYIFAIFLLILAGAWVFIRLQNRPLVELEKAALRVGRGEYPDELPEQGASEVRSVIHSFNVMSRGIKALAQDRNLILAGISHDLRTPLTRIRLATEMMSPEDDYLSESINKDIDESNEIIGQFIDFLRAQNGDMPTEPFDLNHLVSEVATAESTEDHMINVDLSHEVLLCNIHPLSIKRAIANIVTNAIRYGNGMISMSSGVDDKGWVWVQVEDNGPGIAEADQEKLFQPFVRGDEARGSSEGSGLGLSILKRIIDAHHGSITLGRSATLGGLSMRISLPRVHEQDAMTKSVQSAKKTS</sequence>
<gene>
    <name evidence="16" type="primary">envZ</name>
    <name evidence="16" type="ORF">J2R62_03475</name>
</gene>
<dbReference type="InterPro" id="IPR004358">
    <property type="entry name" value="Sig_transdc_His_kin-like_C"/>
</dbReference>
<dbReference type="GO" id="GO:0005524">
    <property type="term" value="F:ATP binding"/>
    <property type="evidence" value="ECO:0007669"/>
    <property type="project" value="UniProtKB-KW"/>
</dbReference>
<dbReference type="Pfam" id="PF00512">
    <property type="entry name" value="HisKA"/>
    <property type="match status" value="1"/>
</dbReference>
<accession>A0A1A9AUC5</accession>
<dbReference type="InterPro" id="IPR003594">
    <property type="entry name" value="HATPase_dom"/>
</dbReference>
<keyword evidence="5" id="KW-0997">Cell inner membrane</keyword>
<dbReference type="GO" id="GO:0000155">
    <property type="term" value="F:phosphorelay sensor kinase activity"/>
    <property type="evidence" value="ECO:0007669"/>
    <property type="project" value="InterPro"/>
</dbReference>
<evidence type="ECO:0000256" key="11">
    <source>
        <dbReference type="ARBA" id="ARBA00022840"/>
    </source>
</evidence>
<organism evidence="16 17">
    <name type="scientific">Plesiomonas shigelloides</name>
    <name type="common">Aeromonas shigelloides</name>
    <dbReference type="NCBI Taxonomy" id="703"/>
    <lineage>
        <taxon>Bacteria</taxon>
        <taxon>Pseudomonadati</taxon>
        <taxon>Pseudomonadota</taxon>
        <taxon>Gammaproteobacteria</taxon>
        <taxon>Enterobacterales</taxon>
        <taxon>Enterobacteriaceae</taxon>
        <taxon>Plesiomonas</taxon>
    </lineage>
</organism>
<proteinExistence type="predicted"/>
<dbReference type="Gene3D" id="3.30.565.10">
    <property type="entry name" value="Histidine kinase-like ATPase, C-terminal domain"/>
    <property type="match status" value="1"/>
</dbReference>
<evidence type="ECO:0000256" key="7">
    <source>
        <dbReference type="ARBA" id="ARBA00022679"/>
    </source>
</evidence>
<evidence type="ECO:0000256" key="8">
    <source>
        <dbReference type="ARBA" id="ARBA00022692"/>
    </source>
</evidence>